<organism evidence="7 8">
    <name type="scientific">Berryella wangjianweii</name>
    <dbReference type="NCBI Taxonomy" id="2734634"/>
    <lineage>
        <taxon>Bacteria</taxon>
        <taxon>Bacillati</taxon>
        <taxon>Actinomycetota</taxon>
        <taxon>Coriobacteriia</taxon>
        <taxon>Eggerthellales</taxon>
        <taxon>Eggerthellaceae</taxon>
        <taxon>Berryella</taxon>
    </lineage>
</organism>
<dbReference type="InterPro" id="IPR029479">
    <property type="entry name" value="Nitroreductase"/>
</dbReference>
<dbReference type="GO" id="GO:0016491">
    <property type="term" value="F:oxidoreductase activity"/>
    <property type="evidence" value="ECO:0007669"/>
    <property type="project" value="UniProtKB-UniRule"/>
</dbReference>
<keyword evidence="5" id="KW-0521">NADP</keyword>
<dbReference type="PANTHER" id="PTHR43425:SF2">
    <property type="entry name" value="OXYGEN-INSENSITIVE NADPH NITROREDUCTASE"/>
    <property type="match status" value="1"/>
</dbReference>
<keyword evidence="4 5" id="KW-0560">Oxidoreductase</keyword>
<dbReference type="RefSeq" id="WP_173164054.1">
    <property type="nucleotide sequence ID" value="NZ_CP053716.1"/>
</dbReference>
<sequence length="250" mass="27227">MNFTIDHQLAHRSVRAFQNRPLSDDELDTLLAVARQTATSMGMQCSGIVRVTDQALKDRLAAIGCQKSLALTPEVWVFIVDTARNRAILDERAASSAVPESLGAFLDGFTDACLMAQNVVNAAESMGLGTVYYGCINCDAQAVIDALKLPALTFPVVGLGIGHPAQDPAKKPRMPMELRVSENAYERPESWSEALKDYDAEVAAYYGTRNEGRDRETFTSQVVAMQSDFWGKRSEVAQVIARQGFGSDAS</sequence>
<dbReference type="PANTHER" id="PTHR43425">
    <property type="entry name" value="OXYGEN-INSENSITIVE NADPH NITROREDUCTASE"/>
    <property type="match status" value="1"/>
</dbReference>
<evidence type="ECO:0000256" key="1">
    <source>
        <dbReference type="ARBA" id="ARBA00008366"/>
    </source>
</evidence>
<dbReference type="InterPro" id="IPR000415">
    <property type="entry name" value="Nitroreductase-like"/>
</dbReference>
<dbReference type="Gene3D" id="3.40.109.10">
    <property type="entry name" value="NADH Oxidase"/>
    <property type="match status" value="1"/>
</dbReference>
<dbReference type="Proteomes" id="UP000503297">
    <property type="component" value="Chromosome"/>
</dbReference>
<accession>A0A6M8J0N9</accession>
<dbReference type="AlphaFoldDB" id="A0A6M8J0N9"/>
<evidence type="ECO:0000259" key="6">
    <source>
        <dbReference type="Pfam" id="PF00881"/>
    </source>
</evidence>
<evidence type="ECO:0000256" key="3">
    <source>
        <dbReference type="ARBA" id="ARBA00022643"/>
    </source>
</evidence>
<evidence type="ECO:0000313" key="8">
    <source>
        <dbReference type="Proteomes" id="UP000503297"/>
    </source>
</evidence>
<dbReference type="InterPro" id="IPR016446">
    <property type="entry name" value="Flavin_OxRdtase_Frp"/>
</dbReference>
<evidence type="ECO:0000256" key="2">
    <source>
        <dbReference type="ARBA" id="ARBA00022630"/>
    </source>
</evidence>
<comment type="similarity">
    <text evidence="1 5">Belongs to the flavin oxidoreductase frp family.</text>
</comment>
<dbReference type="Pfam" id="PF00881">
    <property type="entry name" value="Nitroreductase"/>
    <property type="match status" value="1"/>
</dbReference>
<evidence type="ECO:0000313" key="7">
    <source>
        <dbReference type="EMBL" id="QKF07137.1"/>
    </source>
</evidence>
<dbReference type="SUPFAM" id="SSF55469">
    <property type="entry name" value="FMN-dependent nitroreductase-like"/>
    <property type="match status" value="1"/>
</dbReference>
<dbReference type="KEGG" id="bwa:HLV38_02615"/>
<dbReference type="EMBL" id="CP053716">
    <property type="protein sequence ID" value="QKF07137.1"/>
    <property type="molecule type" value="Genomic_DNA"/>
</dbReference>
<evidence type="ECO:0000256" key="5">
    <source>
        <dbReference type="PIRNR" id="PIRNR005426"/>
    </source>
</evidence>
<keyword evidence="3 5" id="KW-0288">FMN</keyword>
<dbReference type="PIRSF" id="PIRSF005426">
    <property type="entry name" value="Frp"/>
    <property type="match status" value="1"/>
</dbReference>
<name>A0A6M8J0N9_9ACTN</name>
<reference evidence="8" key="1">
    <citation type="submission" date="2020-05" db="EMBL/GenBank/DDBJ databases">
        <title>Novel species in genus Nocardioides.</title>
        <authorList>
            <person name="Zhang G."/>
        </authorList>
    </citation>
    <scope>NUCLEOTIDE SEQUENCE [LARGE SCALE GENOMIC DNA]</scope>
    <source>
        <strain evidence="8">zg-1050</strain>
    </source>
</reference>
<evidence type="ECO:0000256" key="4">
    <source>
        <dbReference type="ARBA" id="ARBA00023002"/>
    </source>
</evidence>
<protein>
    <submittedName>
        <fullName evidence="7">NADPH-dependent oxidoreductase</fullName>
    </submittedName>
</protein>
<gene>
    <name evidence="7" type="ORF">HLV38_02615</name>
</gene>
<dbReference type="CDD" id="cd02146">
    <property type="entry name" value="NfsA-like"/>
    <property type="match status" value="1"/>
</dbReference>
<proteinExistence type="inferred from homology"/>
<feature type="domain" description="Nitroreductase" evidence="6">
    <location>
        <begin position="11"/>
        <end position="163"/>
    </location>
</feature>
<keyword evidence="2 5" id="KW-0285">Flavoprotein</keyword>
<keyword evidence="8" id="KW-1185">Reference proteome</keyword>